<comment type="caution">
    <text evidence="1">The sequence shown here is derived from an EMBL/GenBank/DDBJ whole genome shotgun (WGS) entry which is preliminary data.</text>
</comment>
<dbReference type="EMBL" id="DUZY01000005">
    <property type="protein sequence ID" value="DAD39211.1"/>
    <property type="molecule type" value="Genomic_DNA"/>
</dbReference>
<evidence type="ECO:0000313" key="2">
    <source>
        <dbReference type="Proteomes" id="UP000607653"/>
    </source>
</evidence>
<accession>A0A822Z6B2</accession>
<organism evidence="1 2">
    <name type="scientific">Nelumbo nucifera</name>
    <name type="common">Sacred lotus</name>
    <dbReference type="NCBI Taxonomy" id="4432"/>
    <lineage>
        <taxon>Eukaryota</taxon>
        <taxon>Viridiplantae</taxon>
        <taxon>Streptophyta</taxon>
        <taxon>Embryophyta</taxon>
        <taxon>Tracheophyta</taxon>
        <taxon>Spermatophyta</taxon>
        <taxon>Magnoliopsida</taxon>
        <taxon>Proteales</taxon>
        <taxon>Nelumbonaceae</taxon>
        <taxon>Nelumbo</taxon>
    </lineage>
</organism>
<protein>
    <submittedName>
        <fullName evidence="1">Uncharacterized protein</fullName>
    </submittedName>
</protein>
<name>A0A822Z6B2_NELNU</name>
<evidence type="ECO:0000313" key="1">
    <source>
        <dbReference type="EMBL" id="DAD39211.1"/>
    </source>
</evidence>
<dbReference type="Proteomes" id="UP000607653">
    <property type="component" value="Unassembled WGS sequence"/>
</dbReference>
<keyword evidence="2" id="KW-1185">Reference proteome</keyword>
<proteinExistence type="predicted"/>
<dbReference type="AlphaFoldDB" id="A0A822Z6B2"/>
<sequence length="95" mass="11210">MAEHKKVTIRPGENELFSNVCICFYDDTIKYKLGSYCQLNKLIKLIICLEFSWVKQTIMSGIWAVKYYNHMPKKLSHLLLENMYDEGKGMIQEEI</sequence>
<gene>
    <name evidence="1" type="ORF">HUJ06_013534</name>
</gene>
<reference evidence="1 2" key="1">
    <citation type="journal article" date="2020" name="Mol. Biol. Evol.">
        <title>Distinct Expression and Methylation Patterns for Genes with Different Fates following a Single Whole-Genome Duplication in Flowering Plants.</title>
        <authorList>
            <person name="Shi T."/>
            <person name="Rahmani R.S."/>
            <person name="Gugger P.F."/>
            <person name="Wang M."/>
            <person name="Li H."/>
            <person name="Zhang Y."/>
            <person name="Li Z."/>
            <person name="Wang Q."/>
            <person name="Van de Peer Y."/>
            <person name="Marchal K."/>
            <person name="Chen J."/>
        </authorList>
    </citation>
    <scope>NUCLEOTIDE SEQUENCE [LARGE SCALE GENOMIC DNA]</scope>
    <source>
        <tissue evidence="1">Leaf</tissue>
    </source>
</reference>